<evidence type="ECO:0000256" key="8">
    <source>
        <dbReference type="ARBA" id="ARBA00022909"/>
    </source>
</evidence>
<comment type="pathway">
    <text evidence="3">Cofactor biosynthesis; tetrahydrofolate biosynthesis; 7,8-dihydrofolate from 2-amino-4-hydroxy-6-hydroxymethyl-7,8-dihydropteridine diphosphate and 4-aminobenzoate: step 1/2.</text>
</comment>
<evidence type="ECO:0000256" key="3">
    <source>
        <dbReference type="ARBA" id="ARBA00004763"/>
    </source>
</evidence>
<evidence type="ECO:0000259" key="9">
    <source>
        <dbReference type="PROSITE" id="PS50972"/>
    </source>
</evidence>
<dbReference type="GO" id="GO:0004156">
    <property type="term" value="F:dihydropteroate synthase activity"/>
    <property type="evidence" value="ECO:0007669"/>
    <property type="project" value="UniProtKB-EC"/>
</dbReference>
<accession>A0A918XXN1</accession>
<comment type="caution">
    <text evidence="10">The sequence shown here is derived from an EMBL/GenBank/DDBJ whole genome shotgun (WGS) entry which is preliminary data.</text>
</comment>
<keyword evidence="11" id="KW-1185">Reference proteome</keyword>
<gene>
    <name evidence="10" type="ORF">GCM10017083_53770</name>
</gene>
<dbReference type="RefSeq" id="WP_189995588.1">
    <property type="nucleotide sequence ID" value="NZ_BMZS01000016.1"/>
</dbReference>
<comment type="cofactor">
    <cofactor evidence="2">
        <name>Mg(2+)</name>
        <dbReference type="ChEBI" id="CHEBI:18420"/>
    </cofactor>
</comment>
<dbReference type="PANTHER" id="PTHR20941:SF1">
    <property type="entry name" value="FOLIC ACID SYNTHESIS PROTEIN FOL1"/>
    <property type="match status" value="1"/>
</dbReference>
<keyword evidence="8" id="KW-0289">Folate biosynthesis</keyword>
<dbReference type="AlphaFoldDB" id="A0A918XXN1"/>
<dbReference type="InterPro" id="IPR045031">
    <property type="entry name" value="DHP_synth-like"/>
</dbReference>
<dbReference type="EC" id="2.5.1.15" evidence="4"/>
<dbReference type="SUPFAM" id="SSF51717">
    <property type="entry name" value="Dihydropteroate synthetase-like"/>
    <property type="match status" value="1"/>
</dbReference>
<reference evidence="10" key="1">
    <citation type="journal article" date="2014" name="Int. J. Syst. Evol. Microbiol.">
        <title>Complete genome sequence of Corynebacterium casei LMG S-19264T (=DSM 44701T), isolated from a smear-ripened cheese.</title>
        <authorList>
            <consortium name="US DOE Joint Genome Institute (JGI-PGF)"/>
            <person name="Walter F."/>
            <person name="Albersmeier A."/>
            <person name="Kalinowski J."/>
            <person name="Ruckert C."/>
        </authorList>
    </citation>
    <scope>NUCLEOTIDE SEQUENCE</scope>
    <source>
        <strain evidence="10">KCTC 42651</strain>
    </source>
</reference>
<evidence type="ECO:0000313" key="11">
    <source>
        <dbReference type="Proteomes" id="UP000630353"/>
    </source>
</evidence>
<sequence>MIGIERKPAPSRGLLHSGGRLYLLPRDLLTGGDAAAAVADGSARPLAGGPAAFRAVDLVVRSAASATLTRVSLPDLADLDIPDLPARLERLTARRPLADAAAGPLLMGIVNTTPDSFYDGGRHPGPGAAVEHGMRLAEEGAAILDVGGESTRPGADPVPMDEEIRRTEPVVRALAAAGHRVSIDSRNAPVMAAALDAGAAWVNDVSGLAHDPGAAALVAGRGCPVVLMHMRRDPKTMQVEPRYDCAPLDVYDELEARLMAAVGAGIARDRILLDPGYGFAKSVRHNLEVTAWLALLHGLGCPILFGASRKSSIAALSRGEPAGERLPGSLALGLAAAARGAQVLRVHDVAETAQALAVQRALDAVDR</sequence>
<dbReference type="InterPro" id="IPR006390">
    <property type="entry name" value="DHP_synth_dom"/>
</dbReference>
<organism evidence="10 11">
    <name type="scientific">Thalassobaculum fulvum</name>
    <dbReference type="NCBI Taxonomy" id="1633335"/>
    <lineage>
        <taxon>Bacteria</taxon>
        <taxon>Pseudomonadati</taxon>
        <taxon>Pseudomonadota</taxon>
        <taxon>Alphaproteobacteria</taxon>
        <taxon>Rhodospirillales</taxon>
        <taxon>Thalassobaculaceae</taxon>
        <taxon>Thalassobaculum</taxon>
    </lineage>
</organism>
<feature type="domain" description="Pterin-binding" evidence="9">
    <location>
        <begin position="104"/>
        <end position="357"/>
    </location>
</feature>
<dbReference type="CDD" id="cd00739">
    <property type="entry name" value="DHPS"/>
    <property type="match status" value="1"/>
</dbReference>
<evidence type="ECO:0000256" key="5">
    <source>
        <dbReference type="ARBA" id="ARBA00022679"/>
    </source>
</evidence>
<protein>
    <recommendedName>
        <fullName evidence="4">dihydropteroate synthase</fullName>
        <ecNumber evidence="4">2.5.1.15</ecNumber>
    </recommendedName>
</protein>
<name>A0A918XXN1_9PROT</name>
<dbReference type="PROSITE" id="PS00792">
    <property type="entry name" value="DHPS_1"/>
    <property type="match status" value="1"/>
</dbReference>
<dbReference type="Gene3D" id="3.20.20.20">
    <property type="entry name" value="Dihydropteroate synthase-like"/>
    <property type="match status" value="1"/>
</dbReference>
<dbReference type="GO" id="GO:0046872">
    <property type="term" value="F:metal ion binding"/>
    <property type="evidence" value="ECO:0007669"/>
    <property type="project" value="UniProtKB-KW"/>
</dbReference>
<dbReference type="GO" id="GO:0046654">
    <property type="term" value="P:tetrahydrofolate biosynthetic process"/>
    <property type="evidence" value="ECO:0007669"/>
    <property type="project" value="TreeGrafter"/>
</dbReference>
<dbReference type="InterPro" id="IPR011005">
    <property type="entry name" value="Dihydropteroate_synth-like_sf"/>
</dbReference>
<evidence type="ECO:0000256" key="6">
    <source>
        <dbReference type="ARBA" id="ARBA00022723"/>
    </source>
</evidence>
<dbReference type="Proteomes" id="UP000630353">
    <property type="component" value="Unassembled WGS sequence"/>
</dbReference>
<dbReference type="PROSITE" id="PS00793">
    <property type="entry name" value="DHPS_2"/>
    <property type="match status" value="1"/>
</dbReference>
<proteinExistence type="predicted"/>
<dbReference type="EMBL" id="BMZS01000016">
    <property type="protein sequence ID" value="GHD63468.1"/>
    <property type="molecule type" value="Genomic_DNA"/>
</dbReference>
<dbReference type="InterPro" id="IPR000489">
    <property type="entry name" value="Pterin-binding_dom"/>
</dbReference>
<dbReference type="PROSITE" id="PS50972">
    <property type="entry name" value="PTERIN_BINDING"/>
    <property type="match status" value="1"/>
</dbReference>
<dbReference type="PANTHER" id="PTHR20941">
    <property type="entry name" value="FOLATE SYNTHESIS PROTEINS"/>
    <property type="match status" value="1"/>
</dbReference>
<dbReference type="GO" id="GO:0046656">
    <property type="term" value="P:folic acid biosynthetic process"/>
    <property type="evidence" value="ECO:0007669"/>
    <property type="project" value="UniProtKB-KW"/>
</dbReference>
<evidence type="ECO:0000256" key="2">
    <source>
        <dbReference type="ARBA" id="ARBA00001946"/>
    </source>
</evidence>
<dbReference type="GO" id="GO:0005829">
    <property type="term" value="C:cytosol"/>
    <property type="evidence" value="ECO:0007669"/>
    <property type="project" value="TreeGrafter"/>
</dbReference>
<comment type="catalytic activity">
    <reaction evidence="1">
        <text>(7,8-dihydropterin-6-yl)methyl diphosphate + 4-aminobenzoate = 7,8-dihydropteroate + diphosphate</text>
        <dbReference type="Rhea" id="RHEA:19949"/>
        <dbReference type="ChEBI" id="CHEBI:17836"/>
        <dbReference type="ChEBI" id="CHEBI:17839"/>
        <dbReference type="ChEBI" id="CHEBI:33019"/>
        <dbReference type="ChEBI" id="CHEBI:72950"/>
        <dbReference type="EC" id="2.5.1.15"/>
    </reaction>
</comment>
<reference evidence="10" key="2">
    <citation type="submission" date="2020-09" db="EMBL/GenBank/DDBJ databases">
        <authorList>
            <person name="Sun Q."/>
            <person name="Kim S."/>
        </authorList>
    </citation>
    <scope>NUCLEOTIDE SEQUENCE</scope>
    <source>
        <strain evidence="10">KCTC 42651</strain>
    </source>
</reference>
<keyword evidence="5" id="KW-0808">Transferase</keyword>
<dbReference type="Pfam" id="PF00809">
    <property type="entry name" value="Pterin_bind"/>
    <property type="match status" value="1"/>
</dbReference>
<dbReference type="NCBIfam" id="TIGR01496">
    <property type="entry name" value="DHPS"/>
    <property type="match status" value="1"/>
</dbReference>
<evidence type="ECO:0000313" key="10">
    <source>
        <dbReference type="EMBL" id="GHD63468.1"/>
    </source>
</evidence>
<evidence type="ECO:0000256" key="7">
    <source>
        <dbReference type="ARBA" id="ARBA00022842"/>
    </source>
</evidence>
<keyword evidence="7" id="KW-0460">Magnesium</keyword>
<evidence type="ECO:0000256" key="4">
    <source>
        <dbReference type="ARBA" id="ARBA00012458"/>
    </source>
</evidence>
<evidence type="ECO:0000256" key="1">
    <source>
        <dbReference type="ARBA" id="ARBA00000012"/>
    </source>
</evidence>
<keyword evidence="6" id="KW-0479">Metal-binding</keyword>